<organism evidence="2 3">
    <name type="scientific">Nocardiopsis alba</name>
    <dbReference type="NCBI Taxonomy" id="53437"/>
    <lineage>
        <taxon>Bacteria</taxon>
        <taxon>Bacillati</taxon>
        <taxon>Actinomycetota</taxon>
        <taxon>Actinomycetes</taxon>
        <taxon>Streptosporangiales</taxon>
        <taxon>Nocardiopsidaceae</taxon>
        <taxon>Nocardiopsis</taxon>
    </lineage>
</organism>
<reference evidence="2 3" key="1">
    <citation type="journal article" date="2019" name="Nat. Commun.">
        <title>The antimicrobial potential of Streptomyces from insect microbiomes.</title>
        <authorList>
            <person name="Chevrette M.G."/>
            <person name="Carlson C.M."/>
            <person name="Ortega H.E."/>
            <person name="Thomas C."/>
            <person name="Ananiev G.E."/>
            <person name="Barns K.J."/>
            <person name="Book A.J."/>
            <person name="Cagnazzo J."/>
            <person name="Carlos C."/>
            <person name="Flanigan W."/>
            <person name="Grubbs K.J."/>
            <person name="Horn H.A."/>
            <person name="Hoffmann F.M."/>
            <person name="Klassen J.L."/>
            <person name="Knack J.J."/>
            <person name="Lewin G.R."/>
            <person name="McDonald B.R."/>
            <person name="Muller L."/>
            <person name="Melo W.G.P."/>
            <person name="Pinto-Tomas A.A."/>
            <person name="Schmitz A."/>
            <person name="Wendt-Pienkowski E."/>
            <person name="Wildman S."/>
            <person name="Zhao M."/>
            <person name="Zhang F."/>
            <person name="Bugni T.S."/>
            <person name="Andes D.R."/>
            <person name="Pupo M.T."/>
            <person name="Currie C.R."/>
        </authorList>
    </citation>
    <scope>NUCLEOTIDE SEQUENCE [LARGE SCALE GENOMIC DNA]</scope>
    <source>
        <strain evidence="2 3">SID5840</strain>
    </source>
</reference>
<dbReference type="EMBL" id="WWHY01000001">
    <property type="protein sequence ID" value="MYR31877.1"/>
    <property type="molecule type" value="Genomic_DNA"/>
</dbReference>
<evidence type="ECO:0008006" key="4">
    <source>
        <dbReference type="Google" id="ProtNLM"/>
    </source>
</evidence>
<feature type="signal peptide" evidence="1">
    <location>
        <begin position="1"/>
        <end position="19"/>
    </location>
</feature>
<keyword evidence="1" id="KW-0732">Signal</keyword>
<name>A0A7K2IPY0_9ACTN</name>
<dbReference type="PROSITE" id="PS51257">
    <property type="entry name" value="PROKAR_LIPOPROTEIN"/>
    <property type="match status" value="1"/>
</dbReference>
<dbReference type="AlphaFoldDB" id="A0A7K2IPY0"/>
<dbReference type="Proteomes" id="UP000467124">
    <property type="component" value="Unassembled WGS sequence"/>
</dbReference>
<evidence type="ECO:0000313" key="3">
    <source>
        <dbReference type="Proteomes" id="UP000467124"/>
    </source>
</evidence>
<evidence type="ECO:0000313" key="2">
    <source>
        <dbReference type="EMBL" id="MYR31877.1"/>
    </source>
</evidence>
<comment type="caution">
    <text evidence="2">The sequence shown here is derived from an EMBL/GenBank/DDBJ whole genome shotgun (WGS) entry which is preliminary data.</text>
</comment>
<feature type="chain" id="PRO_5039722537" description="Lipoprotein" evidence="1">
    <location>
        <begin position="20"/>
        <end position="382"/>
    </location>
</feature>
<gene>
    <name evidence="2" type="ORF">GTW20_06210</name>
</gene>
<accession>A0A7K2IPY0</accession>
<evidence type="ECO:0000256" key="1">
    <source>
        <dbReference type="SAM" id="SignalP"/>
    </source>
</evidence>
<protein>
    <recommendedName>
        <fullName evidence="4">Lipoprotein</fullName>
    </recommendedName>
</protein>
<sequence length="382" mass="41193">MSRLPALALGLSIALVVGCAPPVEPRFSESASSGTRPAWTREDLDAVVTYAEEDGHGPVQDTSISRHGVVVVFAETVISYGVDPVRRVWRHDLPGEVVATALSPGGDVLLVRHRDDIGPFGRERLLLVDTQRGRVSVSETVDALEETAQVRLADESTQVTLADGLVEVSTPPFKEPDWTVDLDETCEEGRAREIALLSHTSTVLSAHGCEGEDATHVRALRTESGTVFWEQRWEGAEPPRLHSLSSEQVTGVDGDPLTLLFGEGTTGDSLFIDARTGSIPAEVAPWSQVPELSSHLEAPLQDAEVAPKEIVLFDPLPREGRGRLYLAAARALVDDAEAPVALEDLDESLLIDGELMEHLGQWGASPDLMFGRLENSLNEALG</sequence>
<dbReference type="RefSeq" id="WP_161110506.1">
    <property type="nucleotide sequence ID" value="NZ_WWHY01000001.1"/>
</dbReference>
<proteinExistence type="predicted"/>